<dbReference type="EMBL" id="JAGFMF010011680">
    <property type="protein sequence ID" value="KAG8516433.1"/>
    <property type="molecule type" value="Genomic_DNA"/>
</dbReference>
<keyword evidence="10" id="KW-0106">Calcium</keyword>
<keyword evidence="13" id="KW-0966">Cell projection</keyword>
<dbReference type="OrthoDB" id="114727at2759"/>
<dbReference type="GO" id="GO:0032420">
    <property type="term" value="C:stereocilium"/>
    <property type="evidence" value="ECO:0007669"/>
    <property type="project" value="UniProtKB-SubCell"/>
</dbReference>
<keyword evidence="18" id="KW-1185">Reference proteome</keyword>
<dbReference type="GO" id="GO:0005737">
    <property type="term" value="C:cytoplasm"/>
    <property type="evidence" value="ECO:0007669"/>
    <property type="project" value="UniProtKB-SubCell"/>
</dbReference>
<evidence type="ECO:0000256" key="5">
    <source>
        <dbReference type="ARBA" id="ARBA00004645"/>
    </source>
</evidence>
<reference evidence="17" key="1">
    <citation type="journal article" date="2021" name="Evol. Appl.">
        <title>The genome of the Pyrenean desman and the effects of bottlenecks and inbreeding on the genomic landscape of an endangered species.</title>
        <authorList>
            <person name="Escoda L."/>
            <person name="Castresana J."/>
        </authorList>
    </citation>
    <scope>NUCLEOTIDE SEQUENCE</scope>
    <source>
        <strain evidence="17">IBE-C5619</strain>
    </source>
</reference>
<dbReference type="GO" id="GO:0042383">
    <property type="term" value="C:sarcolemma"/>
    <property type="evidence" value="ECO:0007669"/>
    <property type="project" value="UniProtKB-SubCell"/>
</dbReference>
<evidence type="ECO:0000256" key="14">
    <source>
        <dbReference type="ARBA" id="ARBA00044988"/>
    </source>
</evidence>
<evidence type="ECO:0000256" key="10">
    <source>
        <dbReference type="ARBA" id="ARBA00022837"/>
    </source>
</evidence>
<keyword evidence="6" id="KW-1003">Cell membrane</keyword>
<dbReference type="PANTHER" id="PTHR45791">
    <property type="entry name" value="CALCIUM AND INTEGRIN BINDING FAMILY MEMBER 2"/>
    <property type="match status" value="1"/>
</dbReference>
<evidence type="ECO:0000259" key="16">
    <source>
        <dbReference type="PROSITE" id="PS50222"/>
    </source>
</evidence>
<evidence type="ECO:0000256" key="1">
    <source>
        <dbReference type="ARBA" id="ARBA00004135"/>
    </source>
</evidence>
<evidence type="ECO:0000256" key="9">
    <source>
        <dbReference type="ARBA" id="ARBA00022737"/>
    </source>
</evidence>
<dbReference type="PROSITE" id="PS50222">
    <property type="entry name" value="EF_HAND_2"/>
    <property type="match status" value="2"/>
</dbReference>
<feature type="domain" description="EF-hand" evidence="16">
    <location>
        <begin position="361"/>
        <end position="396"/>
    </location>
</feature>
<evidence type="ECO:0000256" key="6">
    <source>
        <dbReference type="ARBA" id="ARBA00022475"/>
    </source>
</evidence>
<comment type="subcellular location">
    <subcellularLocation>
        <location evidence="1">Cell membrane</location>
        <location evidence="1">Sarcolemma</location>
    </subcellularLocation>
    <subcellularLocation>
        <location evidence="4">Cell projection</location>
        <location evidence="4">Cilium</location>
        <location evidence="4">Photoreceptor outer segment</location>
    </subcellularLocation>
    <subcellularLocation>
        <location evidence="5">Cell projection</location>
        <location evidence="5">Stereocilium</location>
    </subcellularLocation>
    <subcellularLocation>
        <location evidence="3">Cytoplasm</location>
    </subcellularLocation>
    <subcellularLocation>
        <location evidence="2">Photoreceptor inner segment</location>
    </subcellularLocation>
</comment>
<evidence type="ECO:0000256" key="4">
    <source>
        <dbReference type="ARBA" id="ARBA00004504"/>
    </source>
</evidence>
<evidence type="ECO:0000313" key="18">
    <source>
        <dbReference type="Proteomes" id="UP000700334"/>
    </source>
</evidence>
<dbReference type="InterPro" id="IPR011992">
    <property type="entry name" value="EF-hand-dom_pair"/>
</dbReference>
<dbReference type="InterPro" id="IPR018247">
    <property type="entry name" value="EF_Hand_1_Ca_BS"/>
</dbReference>
<feature type="region of interest" description="Disordered" evidence="15">
    <location>
        <begin position="527"/>
        <end position="563"/>
    </location>
</feature>
<sequence length="563" mass="59561">MRRRTQPYVTAGYGSSEALRSRWAMPRAVAGCARNPRAACGGAAGPGCSGLRSGLGSAGRPRDGRRLLVTLSLLFQRTSPPLPGVHPMVLCPVERLAPAIKTTSRSQGTGAAGGTGQAMRSAVRFLPGVCDSCEFLPNQSPMAEAQMQQSLLQQSSPTALRPQGSPCAQPSQHQGGARWPSAAPGEDVPARGSAPGRSLGHPQLWRPPQHHAMSGSGGPGARRPAGLTGVLRPALGREHTAVGPPTIPFQRASLGSPADLQLQATAGLSWPGTGSGPVLCWLGQRAVLLAGQRSCPPTPVPVVAACRAARGCAGPGGGAQCLRRLHARFYELAPNLVPMDYRKSPVVHVPMSLIVQMPELRENPFKERIVEAFSQDGEGNLTFNDFVDMFSVLCEAAPRELKASYAFKIYGDGRPRGRWDALAAGRAGPWPADFNTDNFICKEDLERTLARLTKSELDEDEVVLVCDKVIEEADLDGDGKLGFADFEDMIAKAPDFLRPSSGVREETWAWPCGWPLAPGAVRRSPCAGHGVGPRGGPDGGQLESLTAAPPHPCSPASTFHIRI</sequence>
<dbReference type="AlphaFoldDB" id="A0A8J6A9E0"/>
<keyword evidence="8" id="KW-0479">Metal-binding</keyword>
<feature type="compositionally biased region" description="Gly residues" evidence="15">
    <location>
        <begin position="529"/>
        <end position="539"/>
    </location>
</feature>
<dbReference type="GO" id="GO:0055074">
    <property type="term" value="P:calcium ion homeostasis"/>
    <property type="evidence" value="ECO:0007669"/>
    <property type="project" value="TreeGrafter"/>
</dbReference>
<protein>
    <recommendedName>
        <fullName evidence="14">Calcium and integrin-binding family member 2</fullName>
    </recommendedName>
</protein>
<keyword evidence="17" id="KW-0401">Integrin</keyword>
<feature type="compositionally biased region" description="Low complexity" evidence="15">
    <location>
        <begin position="146"/>
        <end position="156"/>
    </location>
</feature>
<proteinExistence type="predicted"/>
<evidence type="ECO:0000256" key="15">
    <source>
        <dbReference type="SAM" id="MobiDB-lite"/>
    </source>
</evidence>
<dbReference type="GO" id="GO:0007229">
    <property type="term" value="P:integrin-mediated signaling pathway"/>
    <property type="evidence" value="ECO:0007669"/>
    <property type="project" value="UniProtKB-KW"/>
</dbReference>
<dbReference type="CDD" id="cd00051">
    <property type="entry name" value="EFh"/>
    <property type="match status" value="1"/>
</dbReference>
<feature type="region of interest" description="Disordered" evidence="15">
    <location>
        <begin position="144"/>
        <end position="227"/>
    </location>
</feature>
<evidence type="ECO:0000256" key="2">
    <source>
        <dbReference type="ARBA" id="ARBA00004437"/>
    </source>
</evidence>
<evidence type="ECO:0000256" key="7">
    <source>
        <dbReference type="ARBA" id="ARBA00022490"/>
    </source>
</evidence>
<evidence type="ECO:0000313" key="17">
    <source>
        <dbReference type="EMBL" id="KAG8516433.1"/>
    </source>
</evidence>
<keyword evidence="9" id="KW-0677">Repeat</keyword>
<dbReference type="PANTHER" id="PTHR45791:SF5">
    <property type="entry name" value="CALCIUM AND INTEGRIN-BINDING FAMILY MEMBER 2"/>
    <property type="match status" value="1"/>
</dbReference>
<dbReference type="GO" id="GO:0001917">
    <property type="term" value="C:photoreceptor inner segment"/>
    <property type="evidence" value="ECO:0007669"/>
    <property type="project" value="UniProtKB-SubCell"/>
</dbReference>
<dbReference type="InterPro" id="IPR051433">
    <property type="entry name" value="CIBP"/>
</dbReference>
<keyword evidence="12" id="KW-0472">Membrane</keyword>
<dbReference type="Proteomes" id="UP000700334">
    <property type="component" value="Unassembled WGS sequence"/>
</dbReference>
<keyword evidence="7" id="KW-0963">Cytoplasm</keyword>
<dbReference type="Gene3D" id="1.10.238.10">
    <property type="entry name" value="EF-hand"/>
    <property type="match status" value="2"/>
</dbReference>
<dbReference type="GO" id="GO:0001750">
    <property type="term" value="C:photoreceptor outer segment"/>
    <property type="evidence" value="ECO:0007669"/>
    <property type="project" value="UniProtKB-SubCell"/>
</dbReference>
<name>A0A8J6A9E0_GALPY</name>
<dbReference type="InterPro" id="IPR002048">
    <property type="entry name" value="EF_hand_dom"/>
</dbReference>
<evidence type="ECO:0000256" key="12">
    <source>
        <dbReference type="ARBA" id="ARBA00023136"/>
    </source>
</evidence>
<evidence type="ECO:0000256" key="13">
    <source>
        <dbReference type="ARBA" id="ARBA00023273"/>
    </source>
</evidence>
<keyword evidence="11" id="KW-0460">Magnesium</keyword>
<evidence type="ECO:0000256" key="8">
    <source>
        <dbReference type="ARBA" id="ARBA00022723"/>
    </source>
</evidence>
<accession>A0A8J6A9E0</accession>
<dbReference type="Pfam" id="PF13499">
    <property type="entry name" value="EF-hand_7"/>
    <property type="match status" value="1"/>
</dbReference>
<dbReference type="SUPFAM" id="SSF47473">
    <property type="entry name" value="EF-hand"/>
    <property type="match status" value="1"/>
</dbReference>
<dbReference type="PROSITE" id="PS00018">
    <property type="entry name" value="EF_HAND_1"/>
    <property type="match status" value="2"/>
</dbReference>
<evidence type="ECO:0000256" key="11">
    <source>
        <dbReference type="ARBA" id="ARBA00022842"/>
    </source>
</evidence>
<feature type="domain" description="EF-hand" evidence="16">
    <location>
        <begin position="461"/>
        <end position="496"/>
    </location>
</feature>
<dbReference type="GO" id="GO:0000287">
    <property type="term" value="F:magnesium ion binding"/>
    <property type="evidence" value="ECO:0007669"/>
    <property type="project" value="TreeGrafter"/>
</dbReference>
<organism evidence="17 18">
    <name type="scientific">Galemys pyrenaicus</name>
    <name type="common">Iberian desman</name>
    <name type="synonym">Pyrenean desman</name>
    <dbReference type="NCBI Taxonomy" id="202257"/>
    <lineage>
        <taxon>Eukaryota</taxon>
        <taxon>Metazoa</taxon>
        <taxon>Chordata</taxon>
        <taxon>Craniata</taxon>
        <taxon>Vertebrata</taxon>
        <taxon>Euteleostomi</taxon>
        <taxon>Mammalia</taxon>
        <taxon>Eutheria</taxon>
        <taxon>Laurasiatheria</taxon>
        <taxon>Eulipotyphla</taxon>
        <taxon>Talpidae</taxon>
        <taxon>Galemys</taxon>
    </lineage>
</organism>
<comment type="caution">
    <text evidence="17">The sequence shown here is derived from an EMBL/GenBank/DDBJ whole genome shotgun (WGS) entry which is preliminary data.</text>
</comment>
<gene>
    <name evidence="17" type="ORF">J0S82_016167</name>
</gene>
<evidence type="ECO:0000256" key="3">
    <source>
        <dbReference type="ARBA" id="ARBA00004496"/>
    </source>
</evidence>
<dbReference type="GO" id="GO:0005509">
    <property type="term" value="F:calcium ion binding"/>
    <property type="evidence" value="ECO:0007669"/>
    <property type="project" value="InterPro"/>
</dbReference>